<dbReference type="GO" id="GO:0006433">
    <property type="term" value="P:prolyl-tRNA aminoacylation"/>
    <property type="evidence" value="ECO:0007669"/>
    <property type="project" value="InterPro"/>
</dbReference>
<keyword evidence="4" id="KW-1185">Reference proteome</keyword>
<dbReference type="AlphaFoldDB" id="A0A0R0HSH0"/>
<dbReference type="PANTHER" id="PTHR43382">
    <property type="entry name" value="PROLYL-TRNA SYNTHETASE"/>
    <property type="match status" value="1"/>
</dbReference>
<name>A0A0R0HSH0_SOYBN</name>
<dbReference type="InterPro" id="IPR004499">
    <property type="entry name" value="Pro-tRNA-ligase_IIa_arc-type"/>
</dbReference>
<dbReference type="SMR" id="A0A0R0HSH0"/>
<dbReference type="InParanoid" id="A0A0R0HSH0"/>
<gene>
    <name evidence="2" type="ORF">GLYMA_10G125700</name>
</gene>
<reference evidence="2 3" key="1">
    <citation type="journal article" date="2010" name="Nature">
        <title>Genome sequence of the palaeopolyploid soybean.</title>
        <authorList>
            <person name="Schmutz J."/>
            <person name="Cannon S.B."/>
            <person name="Schlueter J."/>
            <person name="Ma J."/>
            <person name="Mitros T."/>
            <person name="Nelson W."/>
            <person name="Hyten D.L."/>
            <person name="Song Q."/>
            <person name="Thelen J.J."/>
            <person name="Cheng J."/>
            <person name="Xu D."/>
            <person name="Hellsten U."/>
            <person name="May G.D."/>
            <person name="Yu Y."/>
            <person name="Sakurai T."/>
            <person name="Umezawa T."/>
            <person name="Bhattacharyya M.K."/>
            <person name="Sandhu D."/>
            <person name="Valliyodan B."/>
            <person name="Lindquist E."/>
            <person name="Peto M."/>
            <person name="Grant D."/>
            <person name="Shu S."/>
            <person name="Goodstein D."/>
            <person name="Barry K."/>
            <person name="Futrell-Griggs M."/>
            <person name="Abernathy B."/>
            <person name="Du J."/>
            <person name="Tian Z."/>
            <person name="Zhu L."/>
            <person name="Gill N."/>
            <person name="Joshi T."/>
            <person name="Libault M."/>
            <person name="Sethuraman A."/>
            <person name="Zhang X.-C."/>
            <person name="Shinozaki K."/>
            <person name="Nguyen H.T."/>
            <person name="Wing R.A."/>
            <person name="Cregan P."/>
            <person name="Specht J."/>
            <person name="Grimwood J."/>
            <person name="Rokhsar D."/>
            <person name="Stacey G."/>
            <person name="Shoemaker R.C."/>
            <person name="Jackson S.A."/>
        </authorList>
    </citation>
    <scope>NUCLEOTIDE SEQUENCE</scope>
    <source>
        <strain evidence="3">cv. Williams 82</strain>
        <tissue evidence="2">Callus</tissue>
    </source>
</reference>
<dbReference type="EnsemblPlants" id="KRH33484">
    <property type="protein sequence ID" value="KRH33484"/>
    <property type="gene ID" value="GLYMA_10G125700"/>
</dbReference>
<dbReference type="PANTHER" id="PTHR43382:SF2">
    <property type="entry name" value="BIFUNCTIONAL GLUTAMATE_PROLINE--TRNA LIGASE"/>
    <property type="match status" value="1"/>
</dbReference>
<evidence type="ECO:0000313" key="4">
    <source>
        <dbReference type="Proteomes" id="UP000008827"/>
    </source>
</evidence>
<dbReference type="Proteomes" id="UP000008827">
    <property type="component" value="Chromosome 10"/>
</dbReference>
<evidence type="ECO:0000313" key="2">
    <source>
        <dbReference type="EMBL" id="KRH33484.1"/>
    </source>
</evidence>
<dbReference type="GO" id="GO:0005737">
    <property type="term" value="C:cytoplasm"/>
    <property type="evidence" value="ECO:0007669"/>
    <property type="project" value="InterPro"/>
</dbReference>
<sequence>MKRFMLPRNPLMDAVELPSSPSPTPTTSSTKPRPSSRKHKPSKENDTPSFITPSPAKLKSPLPPRPPSSNPLKRKLTAVDAVTNNSLPAPSDSGIKVVVNTEMVEYYDISSCYILRPWSMAIWEIMQSFIQCMSAILQEHEYRIADLFLLNIYISQSCFNFENNVLEFFDPEVKKMKIKTCYFPLFVSPEILQKEKDHVEDFAPEYGTLSSPLCGAYRSFDFRSRQFLWQERHTAFATKDEADAEVFEILELYRRIYEEYLAAFIPNTGRGIQGATSYCLGQNFAKMFEINFENEKGEKAMVWKSSWAYSTQTMQRGCFRIRTHDQQVTKTQLYRCTRVRPHNSILISEALLILISINIPKKHEQDLKDGNWVGVKPNP</sequence>
<protein>
    <submittedName>
        <fullName evidence="2 3">Uncharacterized protein</fullName>
    </submittedName>
</protein>
<reference evidence="2" key="3">
    <citation type="submission" date="2018-07" db="EMBL/GenBank/DDBJ databases">
        <title>WGS assembly of Glycine max.</title>
        <authorList>
            <person name="Schmutz J."/>
            <person name="Cannon S."/>
            <person name="Schlueter J."/>
            <person name="Ma J."/>
            <person name="Mitros T."/>
            <person name="Nelson W."/>
            <person name="Hyten D."/>
            <person name="Song Q."/>
            <person name="Thelen J."/>
            <person name="Cheng J."/>
            <person name="Xu D."/>
            <person name="Hellsten U."/>
            <person name="May G."/>
            <person name="Yu Y."/>
            <person name="Sakurai T."/>
            <person name="Umezawa T."/>
            <person name="Bhattacharyya M."/>
            <person name="Sandhu D."/>
            <person name="Valliyodan B."/>
            <person name="Lindquist E."/>
            <person name="Peto M."/>
            <person name="Grant D."/>
            <person name="Shu S."/>
            <person name="Goodstein D."/>
            <person name="Barry K."/>
            <person name="Futrell-Griggs M."/>
            <person name="Abernathy B."/>
            <person name="Du J."/>
            <person name="Tian Z."/>
            <person name="Zhu L."/>
            <person name="Gill N."/>
            <person name="Joshi T."/>
            <person name="Libault M."/>
            <person name="Sethuraman A."/>
            <person name="Zhang X."/>
            <person name="Shinozaki K."/>
            <person name="Nguyen H."/>
            <person name="Wing R."/>
            <person name="Cregan P."/>
            <person name="Specht J."/>
            <person name="Grimwood J."/>
            <person name="Rokhsar D."/>
            <person name="Stacey G."/>
            <person name="Shoemaker R."/>
            <person name="Jackson S."/>
        </authorList>
    </citation>
    <scope>NUCLEOTIDE SEQUENCE</scope>
    <source>
        <tissue evidence="2">Callus</tissue>
    </source>
</reference>
<organism evidence="2">
    <name type="scientific">Glycine max</name>
    <name type="common">Soybean</name>
    <name type="synonym">Glycine hispida</name>
    <dbReference type="NCBI Taxonomy" id="3847"/>
    <lineage>
        <taxon>Eukaryota</taxon>
        <taxon>Viridiplantae</taxon>
        <taxon>Streptophyta</taxon>
        <taxon>Embryophyta</taxon>
        <taxon>Tracheophyta</taxon>
        <taxon>Spermatophyta</taxon>
        <taxon>Magnoliopsida</taxon>
        <taxon>eudicotyledons</taxon>
        <taxon>Gunneridae</taxon>
        <taxon>Pentapetalae</taxon>
        <taxon>rosids</taxon>
        <taxon>fabids</taxon>
        <taxon>Fabales</taxon>
        <taxon>Fabaceae</taxon>
        <taxon>Papilionoideae</taxon>
        <taxon>50 kb inversion clade</taxon>
        <taxon>NPAAA clade</taxon>
        <taxon>indigoferoid/millettioid clade</taxon>
        <taxon>Phaseoleae</taxon>
        <taxon>Glycine</taxon>
        <taxon>Glycine subgen. Soja</taxon>
    </lineage>
</organism>
<dbReference type="STRING" id="3847.A0A0R0HSH0"/>
<dbReference type="InterPro" id="IPR045864">
    <property type="entry name" value="aa-tRNA-synth_II/BPL/LPL"/>
</dbReference>
<dbReference type="SUPFAM" id="SSF55681">
    <property type="entry name" value="Class II aaRS and biotin synthetases"/>
    <property type="match status" value="1"/>
</dbReference>
<proteinExistence type="predicted"/>
<dbReference type="Gramene" id="KRH33484">
    <property type="protein sequence ID" value="KRH33484"/>
    <property type="gene ID" value="GLYMA_10G125700"/>
</dbReference>
<evidence type="ECO:0000256" key="1">
    <source>
        <dbReference type="SAM" id="MobiDB-lite"/>
    </source>
</evidence>
<accession>A0A0R0HSH0</accession>
<dbReference type="EMBL" id="CM000843">
    <property type="protein sequence ID" value="KRH33484.1"/>
    <property type="molecule type" value="Genomic_DNA"/>
</dbReference>
<evidence type="ECO:0000313" key="3">
    <source>
        <dbReference type="EnsemblPlants" id="KRH33484"/>
    </source>
</evidence>
<dbReference type="GO" id="GO:0005524">
    <property type="term" value="F:ATP binding"/>
    <property type="evidence" value="ECO:0007669"/>
    <property type="project" value="InterPro"/>
</dbReference>
<feature type="region of interest" description="Disordered" evidence="1">
    <location>
        <begin position="1"/>
        <end position="73"/>
    </location>
</feature>
<dbReference type="GO" id="GO:0004827">
    <property type="term" value="F:proline-tRNA ligase activity"/>
    <property type="evidence" value="ECO:0007669"/>
    <property type="project" value="InterPro"/>
</dbReference>
<reference evidence="3" key="2">
    <citation type="submission" date="2018-02" db="UniProtKB">
        <authorList>
            <consortium name="EnsemblPlants"/>
        </authorList>
    </citation>
    <scope>IDENTIFICATION</scope>
    <source>
        <strain evidence="3">Williams 82</strain>
    </source>
</reference>
<dbReference type="Gene3D" id="3.30.930.10">
    <property type="entry name" value="Bira Bifunctional Protein, Domain 2"/>
    <property type="match status" value="1"/>
</dbReference>